<keyword evidence="1" id="KW-0812">Transmembrane</keyword>
<protein>
    <submittedName>
        <fullName evidence="2">Uncharacterized protein</fullName>
    </submittedName>
</protein>
<dbReference type="Proteomes" id="UP001566331">
    <property type="component" value="Unassembled WGS sequence"/>
</dbReference>
<keyword evidence="3" id="KW-1185">Reference proteome</keyword>
<organism evidence="2 3">
    <name type="scientific">Luteimonas salinilitoris</name>
    <dbReference type="NCBI Taxonomy" id="3237697"/>
    <lineage>
        <taxon>Bacteria</taxon>
        <taxon>Pseudomonadati</taxon>
        <taxon>Pseudomonadota</taxon>
        <taxon>Gammaproteobacteria</taxon>
        <taxon>Lysobacterales</taxon>
        <taxon>Lysobacteraceae</taxon>
        <taxon>Luteimonas</taxon>
    </lineage>
</organism>
<gene>
    <name evidence="2" type="ORF">AB6713_19450</name>
</gene>
<keyword evidence="1" id="KW-1133">Transmembrane helix</keyword>
<keyword evidence="1" id="KW-0472">Membrane</keyword>
<comment type="caution">
    <text evidence="2">The sequence shown here is derived from an EMBL/GenBank/DDBJ whole genome shotgun (WGS) entry which is preliminary data.</text>
</comment>
<evidence type="ECO:0000313" key="3">
    <source>
        <dbReference type="Proteomes" id="UP001566331"/>
    </source>
</evidence>
<dbReference type="EMBL" id="JBFWIC010000049">
    <property type="protein sequence ID" value="MEZ0476764.1"/>
    <property type="molecule type" value="Genomic_DNA"/>
</dbReference>
<evidence type="ECO:0000256" key="1">
    <source>
        <dbReference type="SAM" id="Phobius"/>
    </source>
</evidence>
<proteinExistence type="predicted"/>
<sequence length="94" mass="9390">MRSAAAPVGNVRPGPAGLARIARIAILGLVLAMGLRAMGIADDIVNLAFGLVLGAVAVAIALAFGLGGREAAGEVTRRWAQDYLARRGGNGPGA</sequence>
<evidence type="ECO:0000313" key="2">
    <source>
        <dbReference type="EMBL" id="MEZ0476764.1"/>
    </source>
</evidence>
<feature type="transmembrane region" description="Helical" evidence="1">
    <location>
        <begin position="47"/>
        <end position="68"/>
    </location>
</feature>
<dbReference type="RefSeq" id="WP_370564570.1">
    <property type="nucleotide sequence ID" value="NZ_JBFWIB010000009.1"/>
</dbReference>
<reference evidence="2 3" key="1">
    <citation type="submission" date="2024-07" db="EMBL/GenBank/DDBJ databases">
        <title>Luteimonas salilacus sp. nov., isolated from the shore soil of Salt Lake in Tibet of China.</title>
        <authorList>
            <person name="Zhang X."/>
            <person name="Li A."/>
        </authorList>
    </citation>
    <scope>NUCLEOTIDE SEQUENCE [LARGE SCALE GENOMIC DNA]</scope>
    <source>
        <strain evidence="2 3">B3-2-R+30</strain>
    </source>
</reference>
<feature type="transmembrane region" description="Helical" evidence="1">
    <location>
        <begin position="21"/>
        <end position="41"/>
    </location>
</feature>
<name>A0ABV4HZH7_9GAMM</name>
<accession>A0ABV4HZH7</accession>